<dbReference type="EMBL" id="CP003053">
    <property type="protein sequence ID" value="AFM14956.1"/>
    <property type="molecule type" value="Genomic_DNA"/>
</dbReference>
<dbReference type="PANTHER" id="PTHR36115">
    <property type="entry name" value="PROLINE-RICH ANTIGEN HOMOLOG-RELATED"/>
    <property type="match status" value="1"/>
</dbReference>
<dbReference type="Proteomes" id="UP000006057">
    <property type="component" value="Chromosome"/>
</dbReference>
<feature type="region of interest" description="Disordered" evidence="6">
    <location>
        <begin position="1"/>
        <end position="21"/>
    </location>
</feature>
<evidence type="ECO:0000256" key="4">
    <source>
        <dbReference type="ARBA" id="ARBA00022989"/>
    </source>
</evidence>
<dbReference type="STRING" id="710421.Mycch_0130"/>
<gene>
    <name evidence="9" type="ordered locus">Mycch_0130</name>
</gene>
<keyword evidence="10" id="KW-1185">Reference proteome</keyword>
<keyword evidence="2" id="KW-1003">Cell membrane</keyword>
<dbReference type="eggNOG" id="COG1714">
    <property type="taxonomic scope" value="Bacteria"/>
</dbReference>
<organism evidence="9 10">
    <name type="scientific">Mycolicibacterium chubuense (strain NBB4)</name>
    <name type="common">Mycobacterium chubuense</name>
    <dbReference type="NCBI Taxonomy" id="710421"/>
    <lineage>
        <taxon>Bacteria</taxon>
        <taxon>Bacillati</taxon>
        <taxon>Actinomycetota</taxon>
        <taxon>Actinomycetes</taxon>
        <taxon>Mycobacteriales</taxon>
        <taxon>Mycobacteriaceae</taxon>
        <taxon>Mycolicibacterium</taxon>
    </lineage>
</organism>
<keyword evidence="5 7" id="KW-0472">Membrane</keyword>
<evidence type="ECO:0000256" key="5">
    <source>
        <dbReference type="ARBA" id="ARBA00023136"/>
    </source>
</evidence>
<name>I4BCE9_MYCCN</name>
<dbReference type="InterPro" id="IPR010432">
    <property type="entry name" value="RDD"/>
</dbReference>
<evidence type="ECO:0000256" key="6">
    <source>
        <dbReference type="SAM" id="MobiDB-lite"/>
    </source>
</evidence>
<evidence type="ECO:0000259" key="8">
    <source>
        <dbReference type="Pfam" id="PF06271"/>
    </source>
</evidence>
<evidence type="ECO:0000256" key="2">
    <source>
        <dbReference type="ARBA" id="ARBA00022475"/>
    </source>
</evidence>
<dbReference type="Pfam" id="PF06271">
    <property type="entry name" value="RDD"/>
    <property type="match status" value="1"/>
</dbReference>
<dbReference type="InterPro" id="IPR051791">
    <property type="entry name" value="Pra-immunoreactive"/>
</dbReference>
<sequence length="331" mass="35473" precursor="true">MTAVLDTGGATGATATPDQSTPDVALASWPSRAGALVVDVLPGLGVVATCALLALAAPADGAMRWVFTVLLAVTLAAMVLNRVLLPSVIGWTLGRALFGIAVARRTGEPAGLLRLTARELAHVLDTLAVFVGWLWPLWDRRRRTFADLLARTEVRRVPGPERNVRRLVAAVLVGLAVLCAAAAALGYVTSYRHERAVEQANAQIKEQGPRIVEQMLSYGVDTMAQDFAKAQTLTTDGYRPQLVAQQQTVQRAGATTNEYWAVSSAVLPNPPVTPDQASMLLALQGQRGTDPKSLKFITATVRVDFRKIDGQWRVANLTVLKQPQMQPAAGQ</sequence>
<keyword evidence="4 7" id="KW-1133">Transmembrane helix</keyword>
<dbReference type="PATRIC" id="fig|710421.3.peg.122"/>
<feature type="transmembrane region" description="Helical" evidence="7">
    <location>
        <begin position="167"/>
        <end position="188"/>
    </location>
</feature>
<evidence type="ECO:0000313" key="9">
    <source>
        <dbReference type="EMBL" id="AFM14956.1"/>
    </source>
</evidence>
<dbReference type="AlphaFoldDB" id="I4BCE9"/>
<evidence type="ECO:0000256" key="1">
    <source>
        <dbReference type="ARBA" id="ARBA00004651"/>
    </source>
</evidence>
<keyword evidence="3 7" id="KW-0812">Transmembrane</keyword>
<feature type="domain" description="RDD" evidence="8">
    <location>
        <begin position="27"/>
        <end position="150"/>
    </location>
</feature>
<dbReference type="PANTHER" id="PTHR36115:SF6">
    <property type="entry name" value="PROLINE-RICH ANTIGEN HOMOLOG"/>
    <property type="match status" value="1"/>
</dbReference>
<evidence type="ECO:0000256" key="3">
    <source>
        <dbReference type="ARBA" id="ARBA00022692"/>
    </source>
</evidence>
<accession>I4BCE9</accession>
<dbReference type="RefSeq" id="WP_014813448.1">
    <property type="nucleotide sequence ID" value="NC_018027.1"/>
</dbReference>
<reference evidence="9 10" key="1">
    <citation type="submission" date="2012-06" db="EMBL/GenBank/DDBJ databases">
        <title>Complete sequence of chromosome of Mycobacterium chubuense NBB4.</title>
        <authorList>
            <consortium name="US DOE Joint Genome Institute"/>
            <person name="Lucas S."/>
            <person name="Han J."/>
            <person name="Lapidus A."/>
            <person name="Cheng J.-F."/>
            <person name="Goodwin L."/>
            <person name="Pitluck S."/>
            <person name="Peters L."/>
            <person name="Mikhailova N."/>
            <person name="Teshima H."/>
            <person name="Detter J.C."/>
            <person name="Han C."/>
            <person name="Tapia R."/>
            <person name="Land M."/>
            <person name="Hauser L."/>
            <person name="Kyrpides N."/>
            <person name="Ivanova N."/>
            <person name="Pagani I."/>
            <person name="Mattes T."/>
            <person name="Holmes A."/>
            <person name="Rutledge P."/>
            <person name="Paulsen I."/>
            <person name="Coleman N."/>
            <person name="Woyke T."/>
        </authorList>
    </citation>
    <scope>NUCLEOTIDE SEQUENCE [LARGE SCALE GENOMIC DNA]</scope>
    <source>
        <strain evidence="9 10">NBB4</strain>
    </source>
</reference>
<dbReference type="HOGENOM" id="CLU_076070_0_0_11"/>
<evidence type="ECO:0000256" key="7">
    <source>
        <dbReference type="SAM" id="Phobius"/>
    </source>
</evidence>
<comment type="subcellular location">
    <subcellularLocation>
        <location evidence="1">Cell membrane</location>
        <topology evidence="1">Multi-pass membrane protein</topology>
    </subcellularLocation>
</comment>
<dbReference type="GO" id="GO:0005886">
    <property type="term" value="C:plasma membrane"/>
    <property type="evidence" value="ECO:0007669"/>
    <property type="project" value="UniProtKB-SubCell"/>
</dbReference>
<protein>
    <submittedName>
        <fullName evidence="9">Putative membrane protein/domain protein</fullName>
    </submittedName>
</protein>
<evidence type="ECO:0000313" key="10">
    <source>
        <dbReference type="Proteomes" id="UP000006057"/>
    </source>
</evidence>
<dbReference type="OrthoDB" id="9793824at2"/>
<feature type="transmembrane region" description="Helical" evidence="7">
    <location>
        <begin position="65"/>
        <end position="85"/>
    </location>
</feature>
<dbReference type="KEGG" id="mcb:Mycch_0130"/>
<feature type="transmembrane region" description="Helical" evidence="7">
    <location>
        <begin position="120"/>
        <end position="138"/>
    </location>
</feature>
<proteinExistence type="predicted"/>
<feature type="transmembrane region" description="Helical" evidence="7">
    <location>
        <begin position="36"/>
        <end position="59"/>
    </location>
</feature>